<evidence type="ECO:0000259" key="13">
    <source>
        <dbReference type="PROSITE" id="PS50157"/>
    </source>
</evidence>
<keyword evidence="9" id="KW-0804">Transcription</keyword>
<evidence type="ECO:0000256" key="5">
    <source>
        <dbReference type="ARBA" id="ARBA00022771"/>
    </source>
</evidence>
<keyword evidence="6" id="KW-0862">Zinc</keyword>
<dbReference type="FunFam" id="3.30.160.60:FF:001156">
    <property type="entry name" value="Zinc finger protein 407"/>
    <property type="match status" value="1"/>
</dbReference>
<organism evidence="14 15">
    <name type="scientific">Exaiptasia diaphana</name>
    <name type="common">Tropical sea anemone</name>
    <name type="synonym">Aiptasia pulchella</name>
    <dbReference type="NCBI Taxonomy" id="2652724"/>
    <lineage>
        <taxon>Eukaryota</taxon>
        <taxon>Metazoa</taxon>
        <taxon>Cnidaria</taxon>
        <taxon>Anthozoa</taxon>
        <taxon>Hexacorallia</taxon>
        <taxon>Actiniaria</taxon>
        <taxon>Aiptasiidae</taxon>
        <taxon>Exaiptasia</taxon>
    </lineage>
</organism>
<evidence type="ECO:0000256" key="2">
    <source>
        <dbReference type="ARBA" id="ARBA00006991"/>
    </source>
</evidence>
<dbReference type="GO" id="GO:0000978">
    <property type="term" value="F:RNA polymerase II cis-regulatory region sequence-specific DNA binding"/>
    <property type="evidence" value="ECO:0007669"/>
    <property type="project" value="InterPro"/>
</dbReference>
<evidence type="ECO:0000256" key="8">
    <source>
        <dbReference type="ARBA" id="ARBA00023125"/>
    </source>
</evidence>
<dbReference type="GO" id="GO:0005634">
    <property type="term" value="C:nucleus"/>
    <property type="evidence" value="ECO:0007669"/>
    <property type="project" value="UniProtKB-SubCell"/>
</dbReference>
<evidence type="ECO:0000256" key="6">
    <source>
        <dbReference type="ARBA" id="ARBA00022833"/>
    </source>
</evidence>
<sequence>MEGNSAPTAKQFRCDICNKSFSGKQNLEKHKKSVHSEKIFKCERCGETFNRQDNLKRHEKKHTQEKEFNCGNCKLKFYRKDKLKEHLNTCKRNYSGGDGKRNHETSDNEPPKKREKLDNQEACEDEPCD</sequence>
<evidence type="ECO:0000256" key="11">
    <source>
        <dbReference type="PROSITE-ProRule" id="PRU00042"/>
    </source>
</evidence>
<dbReference type="SUPFAM" id="SSF57667">
    <property type="entry name" value="beta-beta-alpha zinc fingers"/>
    <property type="match status" value="2"/>
</dbReference>
<keyword evidence="5 11" id="KW-0863">Zinc-finger</keyword>
<evidence type="ECO:0000256" key="3">
    <source>
        <dbReference type="ARBA" id="ARBA00022723"/>
    </source>
</evidence>
<dbReference type="PANTHER" id="PTHR40626">
    <property type="entry name" value="MIP31509P"/>
    <property type="match status" value="1"/>
</dbReference>
<keyword evidence="15" id="KW-1185">Reference proteome</keyword>
<evidence type="ECO:0000256" key="9">
    <source>
        <dbReference type="ARBA" id="ARBA00023163"/>
    </source>
</evidence>
<dbReference type="GO" id="GO:0000981">
    <property type="term" value="F:DNA-binding transcription factor activity, RNA polymerase II-specific"/>
    <property type="evidence" value="ECO:0007669"/>
    <property type="project" value="InterPro"/>
</dbReference>
<feature type="domain" description="C2H2-type" evidence="13">
    <location>
        <begin position="40"/>
        <end position="67"/>
    </location>
</feature>
<feature type="region of interest" description="Disordered" evidence="12">
    <location>
        <begin position="91"/>
        <end position="129"/>
    </location>
</feature>
<dbReference type="PANTHER" id="PTHR40626:SF11">
    <property type="entry name" value="ZINC FINGER PROTEIN YPR022C"/>
    <property type="match status" value="1"/>
</dbReference>
<dbReference type="AlphaFoldDB" id="A0A913YAC0"/>
<dbReference type="InterPro" id="IPR051059">
    <property type="entry name" value="VerF-like"/>
</dbReference>
<dbReference type="PROSITE" id="PS00028">
    <property type="entry name" value="ZINC_FINGER_C2H2_1"/>
    <property type="match status" value="2"/>
</dbReference>
<dbReference type="InterPro" id="IPR013087">
    <property type="entry name" value="Znf_C2H2_type"/>
</dbReference>
<dbReference type="KEGG" id="epa:110254118"/>
<dbReference type="GeneID" id="110254118"/>
<evidence type="ECO:0000256" key="1">
    <source>
        <dbReference type="ARBA" id="ARBA00004123"/>
    </source>
</evidence>
<dbReference type="OrthoDB" id="654211at2759"/>
<dbReference type="InterPro" id="IPR036236">
    <property type="entry name" value="Znf_C2H2_sf"/>
</dbReference>
<feature type="compositionally biased region" description="Basic and acidic residues" evidence="12">
    <location>
        <begin position="98"/>
        <end position="119"/>
    </location>
</feature>
<evidence type="ECO:0000256" key="10">
    <source>
        <dbReference type="ARBA" id="ARBA00023242"/>
    </source>
</evidence>
<dbReference type="OMA" id="HETRRSC"/>
<keyword evidence="3" id="KW-0479">Metal-binding</keyword>
<dbReference type="PROSITE" id="PS50157">
    <property type="entry name" value="ZINC_FINGER_C2H2_2"/>
    <property type="match status" value="2"/>
</dbReference>
<accession>A0A913YAC0</accession>
<dbReference type="FunFam" id="3.30.160.60:FF:000100">
    <property type="entry name" value="Zinc finger 45-like"/>
    <property type="match status" value="1"/>
</dbReference>
<dbReference type="GO" id="GO:0000785">
    <property type="term" value="C:chromatin"/>
    <property type="evidence" value="ECO:0007669"/>
    <property type="project" value="TreeGrafter"/>
</dbReference>
<comment type="subcellular location">
    <subcellularLocation>
        <location evidence="1">Nucleus</location>
    </subcellularLocation>
</comment>
<keyword evidence="10" id="KW-0539">Nucleus</keyword>
<dbReference type="RefSeq" id="XP_020916740.1">
    <property type="nucleotide sequence ID" value="XM_021061081.1"/>
</dbReference>
<reference evidence="14" key="1">
    <citation type="submission" date="2022-11" db="UniProtKB">
        <authorList>
            <consortium name="EnsemblMetazoa"/>
        </authorList>
    </citation>
    <scope>IDENTIFICATION</scope>
</reference>
<feature type="domain" description="C2H2-type" evidence="13">
    <location>
        <begin position="12"/>
        <end position="36"/>
    </location>
</feature>
<evidence type="ECO:0000313" key="14">
    <source>
        <dbReference type="EnsemblMetazoa" id="XP_020916740.1"/>
    </source>
</evidence>
<dbReference type="Proteomes" id="UP000887567">
    <property type="component" value="Unplaced"/>
</dbReference>
<dbReference type="Pfam" id="PF00096">
    <property type="entry name" value="zf-C2H2"/>
    <property type="match status" value="2"/>
</dbReference>
<name>A0A913YAC0_EXADI</name>
<evidence type="ECO:0000256" key="12">
    <source>
        <dbReference type="SAM" id="MobiDB-lite"/>
    </source>
</evidence>
<evidence type="ECO:0000256" key="7">
    <source>
        <dbReference type="ARBA" id="ARBA00023015"/>
    </source>
</evidence>
<dbReference type="SMART" id="SM00355">
    <property type="entry name" value="ZnF_C2H2"/>
    <property type="match status" value="3"/>
</dbReference>
<dbReference type="Gene3D" id="3.30.160.60">
    <property type="entry name" value="Classic Zinc Finger"/>
    <property type="match status" value="2"/>
</dbReference>
<keyword evidence="4" id="KW-0677">Repeat</keyword>
<dbReference type="EnsemblMetazoa" id="XM_021061081.1">
    <property type="protein sequence ID" value="XP_020916740.1"/>
    <property type="gene ID" value="LOC110254118"/>
</dbReference>
<protein>
    <recommendedName>
        <fullName evidence="13">C2H2-type domain-containing protein</fullName>
    </recommendedName>
</protein>
<dbReference type="Pfam" id="PF13912">
    <property type="entry name" value="zf-C2H2_6"/>
    <property type="match status" value="1"/>
</dbReference>
<keyword evidence="8" id="KW-0238">DNA-binding</keyword>
<comment type="similarity">
    <text evidence="2">Belongs to the krueppel C2H2-type zinc-finger protein family.</text>
</comment>
<evidence type="ECO:0000256" key="4">
    <source>
        <dbReference type="ARBA" id="ARBA00022737"/>
    </source>
</evidence>
<keyword evidence="7" id="KW-0805">Transcription regulation</keyword>
<dbReference type="GO" id="GO:0008270">
    <property type="term" value="F:zinc ion binding"/>
    <property type="evidence" value="ECO:0007669"/>
    <property type="project" value="UniProtKB-KW"/>
</dbReference>
<proteinExistence type="inferred from homology"/>
<evidence type="ECO:0000313" key="15">
    <source>
        <dbReference type="Proteomes" id="UP000887567"/>
    </source>
</evidence>